<keyword evidence="3" id="KW-1185">Reference proteome</keyword>
<evidence type="ECO:0000313" key="3">
    <source>
        <dbReference type="Proteomes" id="UP000236724"/>
    </source>
</evidence>
<gene>
    <name evidence="2" type="ORF">MBHS_03640</name>
</gene>
<dbReference type="EMBL" id="FMSV02000540">
    <property type="protein sequence ID" value="SEH07755.1"/>
    <property type="molecule type" value="Genomic_DNA"/>
</dbReference>
<proteinExistence type="predicted"/>
<sequence>MLPDVAHCKKLVAELNENGISNHYIHAAAREDISLEGLHQATKLEKTELGYGLALGIIVGGLAGLSAGLAAVMLPPAGLELDSKLVLITTTVIGTIFGIAVSTLVASDIPNHELNNFQDRIYQGEILLIVDMPSGQIEPVKALIYDHHPEVKIGVLKNPRKPLPGQV</sequence>
<evidence type="ECO:0000313" key="2">
    <source>
        <dbReference type="EMBL" id="SEH07755.1"/>
    </source>
</evidence>
<reference evidence="2 3" key="1">
    <citation type="submission" date="2016-10" db="EMBL/GenBank/DDBJ databases">
        <authorList>
            <person name="de Groot N.N."/>
        </authorList>
    </citation>
    <scope>NUCLEOTIDE SEQUENCE [LARGE SCALE GENOMIC DNA]</scope>
    <source>
        <strain evidence="2">MBHS1</strain>
    </source>
</reference>
<keyword evidence="1" id="KW-0472">Membrane</keyword>
<protein>
    <recommendedName>
        <fullName evidence="4">DUF1269 domain-containing protein</fullName>
    </recommendedName>
</protein>
<evidence type="ECO:0008006" key="4">
    <source>
        <dbReference type="Google" id="ProtNLM"/>
    </source>
</evidence>
<dbReference type="Proteomes" id="UP000236724">
    <property type="component" value="Unassembled WGS sequence"/>
</dbReference>
<keyword evidence="1" id="KW-0812">Transmembrane</keyword>
<keyword evidence="1" id="KW-1133">Transmembrane helix</keyword>
<feature type="transmembrane region" description="Helical" evidence="1">
    <location>
        <begin position="49"/>
        <end position="73"/>
    </location>
</feature>
<accession>A0A1H6FFE1</accession>
<feature type="transmembrane region" description="Helical" evidence="1">
    <location>
        <begin position="85"/>
        <end position="106"/>
    </location>
</feature>
<organism evidence="2 3">
    <name type="scientific">Candidatus Venteria ishoeyi</name>
    <dbReference type="NCBI Taxonomy" id="1899563"/>
    <lineage>
        <taxon>Bacteria</taxon>
        <taxon>Pseudomonadati</taxon>
        <taxon>Pseudomonadota</taxon>
        <taxon>Gammaproteobacteria</taxon>
        <taxon>Thiotrichales</taxon>
        <taxon>Thiotrichaceae</taxon>
        <taxon>Venteria</taxon>
    </lineage>
</organism>
<evidence type="ECO:0000256" key="1">
    <source>
        <dbReference type="SAM" id="Phobius"/>
    </source>
</evidence>
<dbReference type="AlphaFoldDB" id="A0A1H6FFE1"/>
<dbReference type="RefSeq" id="WP_103921377.1">
    <property type="nucleotide sequence ID" value="NZ_FMSV02000540.1"/>
</dbReference>
<name>A0A1H6FFE1_9GAMM</name>
<dbReference type="OrthoDB" id="8775484at2"/>